<dbReference type="HOGENOM" id="CLU_025145_3_1_1"/>
<dbReference type="CDD" id="cd06257">
    <property type="entry name" value="DnaJ"/>
    <property type="match status" value="1"/>
</dbReference>
<feature type="domain" description="J" evidence="2">
    <location>
        <begin position="6"/>
        <end position="70"/>
    </location>
</feature>
<dbReference type="Pfam" id="PF14308">
    <property type="entry name" value="DnaJ-X"/>
    <property type="match status" value="1"/>
</dbReference>
<organism evidence="3 4">
    <name type="scientific">Tulasnella calospora MUT 4182</name>
    <dbReference type="NCBI Taxonomy" id="1051891"/>
    <lineage>
        <taxon>Eukaryota</taxon>
        <taxon>Fungi</taxon>
        <taxon>Dikarya</taxon>
        <taxon>Basidiomycota</taxon>
        <taxon>Agaricomycotina</taxon>
        <taxon>Agaricomycetes</taxon>
        <taxon>Cantharellales</taxon>
        <taxon>Tulasnellaceae</taxon>
        <taxon>Tulasnella</taxon>
    </lineage>
</organism>
<gene>
    <name evidence="3" type="ORF">M407DRAFT_240722</name>
</gene>
<feature type="region of interest" description="Disordered" evidence="1">
    <location>
        <begin position="121"/>
        <end position="235"/>
    </location>
</feature>
<reference evidence="4" key="2">
    <citation type="submission" date="2015-01" db="EMBL/GenBank/DDBJ databases">
        <title>Evolutionary Origins and Diversification of the Mycorrhizal Mutualists.</title>
        <authorList>
            <consortium name="DOE Joint Genome Institute"/>
            <consortium name="Mycorrhizal Genomics Consortium"/>
            <person name="Kohler A."/>
            <person name="Kuo A."/>
            <person name="Nagy L.G."/>
            <person name="Floudas D."/>
            <person name="Copeland A."/>
            <person name="Barry K.W."/>
            <person name="Cichocki N."/>
            <person name="Veneault-Fourrey C."/>
            <person name="LaButti K."/>
            <person name="Lindquist E.A."/>
            <person name="Lipzen A."/>
            <person name="Lundell T."/>
            <person name="Morin E."/>
            <person name="Murat C."/>
            <person name="Riley R."/>
            <person name="Ohm R."/>
            <person name="Sun H."/>
            <person name="Tunlid A."/>
            <person name="Henrissat B."/>
            <person name="Grigoriev I.V."/>
            <person name="Hibbett D.S."/>
            <person name="Martin F."/>
        </authorList>
    </citation>
    <scope>NUCLEOTIDE SEQUENCE [LARGE SCALE GENOMIC DNA]</scope>
    <source>
        <strain evidence="4">MUT 4182</strain>
    </source>
</reference>
<accession>A0A0C3QMB7</accession>
<dbReference type="PROSITE" id="PS00636">
    <property type="entry name" value="DNAJ_1"/>
    <property type="match status" value="1"/>
</dbReference>
<dbReference type="EMBL" id="KN822944">
    <property type="protein sequence ID" value="KIO34080.1"/>
    <property type="molecule type" value="Genomic_DNA"/>
</dbReference>
<feature type="compositionally biased region" description="Basic and acidic residues" evidence="1">
    <location>
        <begin position="453"/>
        <end position="466"/>
    </location>
</feature>
<dbReference type="Proteomes" id="UP000054248">
    <property type="component" value="Unassembled WGS sequence"/>
</dbReference>
<dbReference type="PANTHER" id="PTHR45006">
    <property type="entry name" value="DNAJ-LIKE PROTEIN 1"/>
    <property type="match status" value="1"/>
</dbReference>
<dbReference type="PANTHER" id="PTHR45006:SF1">
    <property type="entry name" value="DNAJ-LIKE PROTEIN 1"/>
    <property type="match status" value="1"/>
</dbReference>
<dbReference type="SMART" id="SM00271">
    <property type="entry name" value="DnaJ"/>
    <property type="match status" value="1"/>
</dbReference>
<dbReference type="InterPro" id="IPR026894">
    <property type="entry name" value="DnaJ_X"/>
</dbReference>
<proteinExistence type="predicted"/>
<evidence type="ECO:0000313" key="4">
    <source>
        <dbReference type="Proteomes" id="UP000054248"/>
    </source>
</evidence>
<dbReference type="AlphaFoldDB" id="A0A0C3QMB7"/>
<dbReference type="STRING" id="1051891.A0A0C3QMB7"/>
<feature type="compositionally biased region" description="Low complexity" evidence="1">
    <location>
        <begin position="173"/>
        <end position="190"/>
    </location>
</feature>
<dbReference type="GO" id="GO:0005829">
    <property type="term" value="C:cytosol"/>
    <property type="evidence" value="ECO:0007669"/>
    <property type="project" value="TreeGrafter"/>
</dbReference>
<dbReference type="PRINTS" id="PR00625">
    <property type="entry name" value="JDOMAIN"/>
</dbReference>
<feature type="compositionally biased region" description="Polar residues" evidence="1">
    <location>
        <begin position="191"/>
        <end position="209"/>
    </location>
</feature>
<evidence type="ECO:0000256" key="1">
    <source>
        <dbReference type="SAM" id="MobiDB-lite"/>
    </source>
</evidence>
<dbReference type="InterPro" id="IPR052814">
    <property type="entry name" value="Peroxisomal_DnaJ"/>
</dbReference>
<dbReference type="InterPro" id="IPR001623">
    <property type="entry name" value="DnaJ_domain"/>
</dbReference>
<dbReference type="SUPFAM" id="SSF46565">
    <property type="entry name" value="Chaperone J-domain"/>
    <property type="match status" value="1"/>
</dbReference>
<evidence type="ECO:0000313" key="3">
    <source>
        <dbReference type="EMBL" id="KIO34080.1"/>
    </source>
</evidence>
<feature type="compositionally biased region" description="Basic and acidic residues" evidence="1">
    <location>
        <begin position="211"/>
        <end position="235"/>
    </location>
</feature>
<feature type="region of interest" description="Disordered" evidence="1">
    <location>
        <begin position="453"/>
        <end position="495"/>
    </location>
</feature>
<dbReference type="Gene3D" id="1.10.287.110">
    <property type="entry name" value="DnaJ domain"/>
    <property type="match status" value="1"/>
</dbReference>
<dbReference type="OrthoDB" id="552049at2759"/>
<evidence type="ECO:0000259" key="2">
    <source>
        <dbReference type="PROSITE" id="PS50076"/>
    </source>
</evidence>
<dbReference type="PROSITE" id="PS50076">
    <property type="entry name" value="DNAJ_2"/>
    <property type="match status" value="1"/>
</dbReference>
<name>A0A0C3QMB7_9AGAM</name>
<feature type="compositionally biased region" description="Low complexity" evidence="1">
    <location>
        <begin position="133"/>
        <end position="164"/>
    </location>
</feature>
<dbReference type="Pfam" id="PF00226">
    <property type="entry name" value="DnaJ"/>
    <property type="match status" value="1"/>
</dbReference>
<dbReference type="InterPro" id="IPR036869">
    <property type="entry name" value="J_dom_sf"/>
</dbReference>
<reference evidence="3 4" key="1">
    <citation type="submission" date="2014-04" db="EMBL/GenBank/DDBJ databases">
        <authorList>
            <consortium name="DOE Joint Genome Institute"/>
            <person name="Kuo A."/>
            <person name="Girlanda M."/>
            <person name="Perotto S."/>
            <person name="Kohler A."/>
            <person name="Nagy L.G."/>
            <person name="Floudas D."/>
            <person name="Copeland A."/>
            <person name="Barry K.W."/>
            <person name="Cichocki N."/>
            <person name="Veneault-Fourrey C."/>
            <person name="LaButti K."/>
            <person name="Lindquist E.A."/>
            <person name="Lipzen A."/>
            <person name="Lundell T."/>
            <person name="Morin E."/>
            <person name="Murat C."/>
            <person name="Sun H."/>
            <person name="Tunlid A."/>
            <person name="Henrissat B."/>
            <person name="Grigoriev I.V."/>
            <person name="Hibbett D.S."/>
            <person name="Martin F."/>
            <person name="Nordberg H.P."/>
            <person name="Cantor M.N."/>
            <person name="Hua S.X."/>
        </authorList>
    </citation>
    <scope>NUCLEOTIDE SEQUENCE [LARGE SCALE GENOMIC DNA]</scope>
    <source>
        <strain evidence="3 4">MUT 4182</strain>
    </source>
</reference>
<dbReference type="GO" id="GO:0016558">
    <property type="term" value="P:protein import into peroxisome matrix"/>
    <property type="evidence" value="ECO:0007669"/>
    <property type="project" value="TreeGrafter"/>
</dbReference>
<protein>
    <recommendedName>
        <fullName evidence="2">J domain-containing protein</fullName>
    </recommendedName>
</protein>
<keyword evidence="4" id="KW-1185">Reference proteome</keyword>
<sequence>MVKDTAYYDTLGVKPDVNDVDLKKAYRKKAIEFHPDKNKAPDAEEKFKEISRAYQVLSDSNTRAVYDKNGKDMVEGMGVGEQDPSAFFAMVFGGDRFYDLIGEISLMKEMTNVADVMMTEEEKAELEKEKAEAAAATAGAGAAPSASPAPQPSTEAAESTAAAAGPPPPSTPAPGADSSASPAAEPVSAGTQLTPHTGTPTGLSASPGSETPEKGGRKDHLDKKGKAKLTPEQRQKLEALEAERKKAKEERVAMLTKKLIERIRPMVQAKNPDDKNDSEVKAYVTKTTQEAEDLKLESFGVELLHTIGNVYIMKASSFLKSRKFLGIPGFLARMKERGAAIKEAWGLITSAVGVQAVMEDLQRRQESGEEFPEEELRALEEDLTGKILLASWRGTRYEVGNVLREVCERVLKEPEIPEAELVKRAKAILLTGAIFKSIQPDESAEERRELERLVARAAGKGKEKDKKGHGHHPVTDTPTAETPASEKPKTSWFKK</sequence>
<dbReference type="InterPro" id="IPR018253">
    <property type="entry name" value="DnaJ_domain_CS"/>
</dbReference>